<evidence type="ECO:0000313" key="3">
    <source>
        <dbReference type="EMBL" id="EGF25390.1"/>
    </source>
</evidence>
<proteinExistence type="predicted"/>
<dbReference type="SUPFAM" id="SSF52025">
    <property type="entry name" value="PA domain"/>
    <property type="match status" value="1"/>
</dbReference>
<dbReference type="GO" id="GO:0008235">
    <property type="term" value="F:metalloexopeptidase activity"/>
    <property type="evidence" value="ECO:0007669"/>
    <property type="project" value="InterPro"/>
</dbReference>
<dbReference type="AlphaFoldDB" id="F2AY73"/>
<dbReference type="PANTHER" id="PTHR12147:SF26">
    <property type="entry name" value="PEPTIDASE M28 DOMAIN-CONTAINING PROTEIN"/>
    <property type="match status" value="1"/>
</dbReference>
<dbReference type="InterPro" id="IPR036034">
    <property type="entry name" value="PDZ_sf"/>
</dbReference>
<feature type="region of interest" description="Disordered" evidence="1">
    <location>
        <begin position="421"/>
        <end position="445"/>
    </location>
</feature>
<dbReference type="SUPFAM" id="SSF82171">
    <property type="entry name" value="DPP6 N-terminal domain-like"/>
    <property type="match status" value="1"/>
</dbReference>
<dbReference type="Gene3D" id="2.120.10.30">
    <property type="entry name" value="TolB, C-terminal domain"/>
    <property type="match status" value="3"/>
</dbReference>
<dbReference type="SMART" id="SM00228">
    <property type="entry name" value="PDZ"/>
    <property type="match status" value="1"/>
</dbReference>
<dbReference type="GO" id="GO:0006508">
    <property type="term" value="P:proteolysis"/>
    <property type="evidence" value="ECO:0007669"/>
    <property type="project" value="InterPro"/>
</dbReference>
<dbReference type="InterPro" id="IPR011042">
    <property type="entry name" value="6-blade_b-propeller_TolB-like"/>
</dbReference>
<dbReference type="Pfam" id="PF13180">
    <property type="entry name" value="PDZ_2"/>
    <property type="match status" value="1"/>
</dbReference>
<feature type="compositionally biased region" description="Acidic residues" evidence="1">
    <location>
        <begin position="425"/>
        <end position="434"/>
    </location>
</feature>
<dbReference type="Gene3D" id="3.40.630.10">
    <property type="entry name" value="Zn peptidases"/>
    <property type="match status" value="1"/>
</dbReference>
<accession>F2AY73</accession>
<dbReference type="Proteomes" id="UP000006222">
    <property type="component" value="Unassembled WGS sequence"/>
</dbReference>
<sequence>MIQKRRRSLSFLCRPRTIFTASSIAAMFDSRDSSVSKTLLATPSPLRLLAAFALLLSGNAFAVAQDESDLLSNVRKLTFEGRRAGEGYFSADGTRMVFQSERDPSNPFYQIYVSDLETGDIQRVSPGFGKTTCGWIHPNGEKVLFASTHADANSERLQKEELDFRASGESRRYSWDYDPNYELYAAELDQIEPGTTKGLTALTSAMGYDAEASYSPDGKQIVFASNRAAYSRELTEREQEQFERDPAFMIDLYIMNADGSNVKRLTNEPGYDGGPFFSPDGQRICWRRFAPNGATAEIFTMKTDGSDVQRLTEINAMSWAPFYHPSGEFLVFTTNKHGFANFELYLVRADGEGEPVRLTTTEGFDGLPVFLPNGNQLSWTTTRVVDSDGKVVLEDGEPKKSTSQIYLADFDVETARRRLGLTESSDNDSTDEDASLARSNLTATAPEFRPGDVMRHVDYLTRPELGGRLTGTPGEKRATAYVAAYLESLGFVPAGQNGTFFHDFEFPAGSTLGPANELTITTSSPGGNSATIDAELTESWTPLSFSQTGDIESGEVVFAGYGLQVPGDDENDEYDSYVHLNVADRWVLVLRDLPQDIPAEQRQRMARYGDPRRKATIARDLGARGIIFVAGPTSQVKRDVIRFDANASQAQVSLAAISISNEVASTLVRAGGHDLKELQSHLDDGKMAMGIPMSGITVEASIEINRRTGTGRNVIARLPADSEANSTDDVQFPVVMVGAHIDHLGRGGGSNSLARSDEENQVHVGADDNASGVAAMLEIAQYLVDQRNSGRVKMKRDLMVAAWSGEELGLFGSQAFVDDFSKLYPAAPIQEPSEDDIAIAHAHGMTPDAASLGDAVAVYLNLDMVGRLRDKLIVQGIGSSPGFEGEVQRRNVPVGVALQLDRTSTRLPTDASAFVARKVPIISGFTGAHEDYHTPRDTPDKLNYDGNADIANLFGLLTRGFLMSSDVPEFKLDEGQSTEEVPRARLTAYLGTIPDYAAGEVKGLKLSGVASGGPAETAGVRGGDVIVKLASQKIEDIYDYTYAIEALKIGETVEIVVNREGQDVTLSITPGSRD</sequence>
<reference evidence="3 4" key="1">
    <citation type="journal article" date="2013" name="Mar. Genomics">
        <title>Expression of sulfatases in Rhodopirellula baltica and the diversity of sulfatases in the genus Rhodopirellula.</title>
        <authorList>
            <person name="Wegner C.E."/>
            <person name="Richter-Heitmann T."/>
            <person name="Klindworth A."/>
            <person name="Klockow C."/>
            <person name="Richter M."/>
            <person name="Achstetter T."/>
            <person name="Glockner F.O."/>
            <person name="Harder J."/>
        </authorList>
    </citation>
    <scope>NUCLEOTIDE SEQUENCE [LARGE SCALE GENOMIC DNA]</scope>
    <source>
        <strain evidence="3 4">WH47</strain>
    </source>
</reference>
<dbReference type="InterPro" id="IPR007484">
    <property type="entry name" value="Peptidase_M28"/>
</dbReference>
<dbReference type="FunFam" id="2.120.10.30:FF:000266">
    <property type="entry name" value="Probable TolB protein"/>
    <property type="match status" value="1"/>
</dbReference>
<dbReference type="SUPFAM" id="SSF53187">
    <property type="entry name" value="Zn-dependent exopeptidases"/>
    <property type="match status" value="1"/>
</dbReference>
<dbReference type="EMBL" id="AFAR01000232">
    <property type="protein sequence ID" value="EGF25390.1"/>
    <property type="molecule type" value="Genomic_DNA"/>
</dbReference>
<dbReference type="InterPro" id="IPR046450">
    <property type="entry name" value="PA_dom_sf"/>
</dbReference>
<dbReference type="InterPro" id="IPR001478">
    <property type="entry name" value="PDZ"/>
</dbReference>
<dbReference type="Pfam" id="PF07676">
    <property type="entry name" value="PD40"/>
    <property type="match status" value="4"/>
</dbReference>
<evidence type="ECO:0000313" key="4">
    <source>
        <dbReference type="Proteomes" id="UP000006222"/>
    </source>
</evidence>
<dbReference type="InterPro" id="IPR011659">
    <property type="entry name" value="WD40"/>
</dbReference>
<protein>
    <submittedName>
        <fullName evidence="3">Peptidase M28</fullName>
    </submittedName>
</protein>
<dbReference type="PATRIC" id="fig|991778.3.peg.4955"/>
<evidence type="ECO:0000256" key="1">
    <source>
        <dbReference type="SAM" id="MobiDB-lite"/>
    </source>
</evidence>
<name>F2AY73_RHOBT</name>
<dbReference type="RefSeq" id="WP_007328583.1">
    <property type="nucleotide sequence ID" value="NZ_AFAR01000232.1"/>
</dbReference>
<dbReference type="InterPro" id="IPR045175">
    <property type="entry name" value="M28_fam"/>
</dbReference>
<gene>
    <name evidence="3" type="ORF">RBWH47_00860</name>
</gene>
<dbReference type="SUPFAM" id="SSF50156">
    <property type="entry name" value="PDZ domain-like"/>
    <property type="match status" value="1"/>
</dbReference>
<feature type="domain" description="PDZ" evidence="2">
    <location>
        <begin position="988"/>
        <end position="1061"/>
    </location>
</feature>
<dbReference type="Gene3D" id="3.50.30.30">
    <property type="match status" value="1"/>
</dbReference>
<evidence type="ECO:0000259" key="2">
    <source>
        <dbReference type="SMART" id="SM00228"/>
    </source>
</evidence>
<dbReference type="PANTHER" id="PTHR12147">
    <property type="entry name" value="METALLOPEPTIDASE M28 FAMILY MEMBER"/>
    <property type="match status" value="1"/>
</dbReference>
<dbReference type="Gene3D" id="2.30.42.10">
    <property type="match status" value="1"/>
</dbReference>
<dbReference type="Pfam" id="PF04389">
    <property type="entry name" value="Peptidase_M28"/>
    <property type="match status" value="1"/>
</dbReference>
<comment type="caution">
    <text evidence="3">The sequence shown here is derived from an EMBL/GenBank/DDBJ whole genome shotgun (WGS) entry which is preliminary data.</text>
</comment>
<organism evidence="3 4">
    <name type="scientific">Rhodopirellula baltica WH47</name>
    <dbReference type="NCBI Taxonomy" id="991778"/>
    <lineage>
        <taxon>Bacteria</taxon>
        <taxon>Pseudomonadati</taxon>
        <taxon>Planctomycetota</taxon>
        <taxon>Planctomycetia</taxon>
        <taxon>Pirellulales</taxon>
        <taxon>Pirellulaceae</taxon>
        <taxon>Rhodopirellula</taxon>
    </lineage>
</organism>